<dbReference type="VEuPathDB" id="FungiDB:ASPWEDRAFT_175573"/>
<protein>
    <recommendedName>
        <fullName evidence="1">Ribosomal RNA methyltransferase FtsJ domain-containing protein</fullName>
    </recommendedName>
</protein>
<dbReference type="GeneID" id="63747225"/>
<reference evidence="3" key="1">
    <citation type="journal article" date="2017" name="Genome Biol.">
        <title>Comparative genomics reveals high biological diversity and specific adaptations in the industrially and medically important fungal genus Aspergillus.</title>
        <authorList>
            <person name="de Vries R.P."/>
            <person name="Riley R."/>
            <person name="Wiebenga A."/>
            <person name="Aguilar-Osorio G."/>
            <person name="Amillis S."/>
            <person name="Uchima C.A."/>
            <person name="Anderluh G."/>
            <person name="Asadollahi M."/>
            <person name="Askin M."/>
            <person name="Barry K."/>
            <person name="Battaglia E."/>
            <person name="Bayram O."/>
            <person name="Benocci T."/>
            <person name="Braus-Stromeyer S.A."/>
            <person name="Caldana C."/>
            <person name="Canovas D."/>
            <person name="Cerqueira G.C."/>
            <person name="Chen F."/>
            <person name="Chen W."/>
            <person name="Choi C."/>
            <person name="Clum A."/>
            <person name="Dos Santos R.A."/>
            <person name="Damasio A.R."/>
            <person name="Diallinas G."/>
            <person name="Emri T."/>
            <person name="Fekete E."/>
            <person name="Flipphi M."/>
            <person name="Freyberg S."/>
            <person name="Gallo A."/>
            <person name="Gournas C."/>
            <person name="Habgood R."/>
            <person name="Hainaut M."/>
            <person name="Harispe M.L."/>
            <person name="Henrissat B."/>
            <person name="Hilden K.S."/>
            <person name="Hope R."/>
            <person name="Hossain A."/>
            <person name="Karabika E."/>
            <person name="Karaffa L."/>
            <person name="Karanyi Z."/>
            <person name="Krasevec N."/>
            <person name="Kuo A."/>
            <person name="Kusch H."/>
            <person name="LaButti K."/>
            <person name="Lagendijk E.L."/>
            <person name="Lapidus A."/>
            <person name="Levasseur A."/>
            <person name="Lindquist E."/>
            <person name="Lipzen A."/>
            <person name="Logrieco A.F."/>
            <person name="MacCabe A."/>
            <person name="Maekelae M.R."/>
            <person name="Malavazi I."/>
            <person name="Melin P."/>
            <person name="Meyer V."/>
            <person name="Mielnichuk N."/>
            <person name="Miskei M."/>
            <person name="Molnar A.P."/>
            <person name="Mule G."/>
            <person name="Ngan C.Y."/>
            <person name="Orejas M."/>
            <person name="Orosz E."/>
            <person name="Ouedraogo J.P."/>
            <person name="Overkamp K.M."/>
            <person name="Park H.-S."/>
            <person name="Perrone G."/>
            <person name="Piumi F."/>
            <person name="Punt P.J."/>
            <person name="Ram A.F."/>
            <person name="Ramon A."/>
            <person name="Rauscher S."/>
            <person name="Record E."/>
            <person name="Riano-Pachon D.M."/>
            <person name="Robert V."/>
            <person name="Roehrig J."/>
            <person name="Ruller R."/>
            <person name="Salamov A."/>
            <person name="Salih N.S."/>
            <person name="Samson R.A."/>
            <person name="Sandor E."/>
            <person name="Sanguinetti M."/>
            <person name="Schuetze T."/>
            <person name="Sepcic K."/>
            <person name="Shelest E."/>
            <person name="Sherlock G."/>
            <person name="Sophianopoulou V."/>
            <person name="Squina F.M."/>
            <person name="Sun H."/>
            <person name="Susca A."/>
            <person name="Todd R.B."/>
            <person name="Tsang A."/>
            <person name="Unkles S.E."/>
            <person name="van de Wiele N."/>
            <person name="van Rossen-Uffink D."/>
            <person name="Oliveira J.V."/>
            <person name="Vesth T.C."/>
            <person name="Visser J."/>
            <person name="Yu J.-H."/>
            <person name="Zhou M."/>
            <person name="Andersen M.R."/>
            <person name="Archer D.B."/>
            <person name="Baker S.E."/>
            <person name="Benoit I."/>
            <person name="Brakhage A.A."/>
            <person name="Braus G.H."/>
            <person name="Fischer R."/>
            <person name="Frisvad J.C."/>
            <person name="Goldman G.H."/>
            <person name="Houbraken J."/>
            <person name="Oakley B."/>
            <person name="Pocsi I."/>
            <person name="Scazzocchio C."/>
            <person name="Seiboth B."/>
            <person name="vanKuyk P.A."/>
            <person name="Wortman J."/>
            <person name="Dyer P.S."/>
            <person name="Grigoriev I.V."/>
        </authorList>
    </citation>
    <scope>NUCLEOTIDE SEQUENCE [LARGE SCALE GENOMIC DNA]</scope>
    <source>
        <strain evidence="3">DTO 134E9</strain>
    </source>
</reference>
<dbReference type="Gene3D" id="3.40.50.150">
    <property type="entry name" value="Vaccinia Virus protein VP39"/>
    <property type="match status" value="1"/>
</dbReference>
<feature type="domain" description="Ribosomal RNA methyltransferase FtsJ" evidence="1">
    <location>
        <begin position="90"/>
        <end position="268"/>
    </location>
</feature>
<name>A0A1L9RBI5_ASPWE</name>
<dbReference type="STRING" id="1073089.A0A1L9RBI5"/>
<organism evidence="2 3">
    <name type="scientific">Aspergillus wentii DTO 134E9</name>
    <dbReference type="NCBI Taxonomy" id="1073089"/>
    <lineage>
        <taxon>Eukaryota</taxon>
        <taxon>Fungi</taxon>
        <taxon>Dikarya</taxon>
        <taxon>Ascomycota</taxon>
        <taxon>Pezizomycotina</taxon>
        <taxon>Eurotiomycetes</taxon>
        <taxon>Eurotiomycetidae</taxon>
        <taxon>Eurotiales</taxon>
        <taxon>Aspergillaceae</taxon>
        <taxon>Aspergillus</taxon>
        <taxon>Aspergillus subgen. Cremei</taxon>
    </lineage>
</organism>
<dbReference type="GO" id="GO:0008168">
    <property type="term" value="F:methyltransferase activity"/>
    <property type="evidence" value="ECO:0007669"/>
    <property type="project" value="InterPro"/>
</dbReference>
<dbReference type="SUPFAM" id="SSF53335">
    <property type="entry name" value="S-adenosyl-L-methionine-dependent methyltransferases"/>
    <property type="match status" value="1"/>
</dbReference>
<dbReference type="Proteomes" id="UP000184383">
    <property type="component" value="Unassembled WGS sequence"/>
</dbReference>
<dbReference type="InterPro" id="IPR029063">
    <property type="entry name" value="SAM-dependent_MTases_sf"/>
</dbReference>
<evidence type="ECO:0000313" key="2">
    <source>
        <dbReference type="EMBL" id="OJJ32285.1"/>
    </source>
</evidence>
<keyword evidence="3" id="KW-1185">Reference proteome</keyword>
<evidence type="ECO:0000313" key="3">
    <source>
        <dbReference type="Proteomes" id="UP000184383"/>
    </source>
</evidence>
<dbReference type="Pfam" id="PF01728">
    <property type="entry name" value="FtsJ"/>
    <property type="match status" value="1"/>
</dbReference>
<gene>
    <name evidence="2" type="ORF">ASPWEDRAFT_175573</name>
</gene>
<dbReference type="RefSeq" id="XP_040685962.1">
    <property type="nucleotide sequence ID" value="XM_040831377.1"/>
</dbReference>
<dbReference type="EMBL" id="KV878215">
    <property type="protein sequence ID" value="OJJ32285.1"/>
    <property type="molecule type" value="Genomic_DNA"/>
</dbReference>
<sequence>MNPVDNKSSHPNAIIAAYLTEHTTEYQLLSELRQRGWNNPEGDLFFQRQRQNADEADSRTAIFFFRMMKNIGQEMQKCTKALRINHTYQPRILDLCFAPGGFLATALRLNPSASAMGFSLPPSQGGHRDLLPSHPNIQLKFLDVTMLAEDMGATEIPAGHPDAERFLPRQFADEQTFDLIFCDGQVLRTHERAAYRERREAARLSISQLALGLEHIYPGGTMVVLLHKVEAWDTVKLLYQFSQFSSVRLFKPRKSHSKRSSFYMIARNIQREQPEAIRAIAQWKRLWKAATFGTDQMYLEALNEDGLDPATLLEEFGPRLVKLGRKVWEIQATALEGAPFTQG</sequence>
<dbReference type="GO" id="GO:0032259">
    <property type="term" value="P:methylation"/>
    <property type="evidence" value="ECO:0007669"/>
    <property type="project" value="InterPro"/>
</dbReference>
<proteinExistence type="predicted"/>
<dbReference type="InterPro" id="IPR002877">
    <property type="entry name" value="RNA_MeTrfase_FtsJ_dom"/>
</dbReference>
<evidence type="ECO:0000259" key="1">
    <source>
        <dbReference type="Pfam" id="PF01728"/>
    </source>
</evidence>
<accession>A0A1L9RBI5</accession>
<dbReference type="AlphaFoldDB" id="A0A1L9RBI5"/>
<dbReference type="OrthoDB" id="417125at2759"/>